<sequence>MAGDGEEKDTKAVGRRRTRRRLVRRRTMRRRWGGDDATVVSAKEDNAEAMGRRQCSGVGWEEENAAVVAVDGRDESDADEMQMDGRINMLI</sequence>
<name>A0A0E0C0G8_9ORYZ</name>
<evidence type="ECO:0008006" key="3">
    <source>
        <dbReference type="Google" id="ProtNLM"/>
    </source>
</evidence>
<keyword evidence="2" id="KW-1185">Reference proteome</keyword>
<evidence type="ECO:0000313" key="2">
    <source>
        <dbReference type="Proteomes" id="UP000008021"/>
    </source>
</evidence>
<dbReference type="Gramene" id="OMERI01G10610.1">
    <property type="protein sequence ID" value="OMERI01G10610.1"/>
    <property type="gene ID" value="OMERI01G10610"/>
</dbReference>
<dbReference type="Proteomes" id="UP000008021">
    <property type="component" value="Chromosome 1"/>
</dbReference>
<dbReference type="HOGENOM" id="CLU_2430714_0_0_1"/>
<proteinExistence type="predicted"/>
<reference evidence="1" key="2">
    <citation type="submission" date="2018-05" db="EMBL/GenBank/DDBJ databases">
        <title>OmerRS3 (Oryza meridionalis Reference Sequence Version 3).</title>
        <authorList>
            <person name="Zhang J."/>
            <person name="Kudrna D."/>
            <person name="Lee S."/>
            <person name="Talag J."/>
            <person name="Welchert J."/>
            <person name="Wing R.A."/>
        </authorList>
    </citation>
    <scope>NUCLEOTIDE SEQUENCE [LARGE SCALE GENOMIC DNA]</scope>
    <source>
        <strain evidence="1">cv. OR44</strain>
    </source>
</reference>
<reference evidence="1" key="1">
    <citation type="submission" date="2015-04" db="UniProtKB">
        <authorList>
            <consortium name="EnsemblPlants"/>
        </authorList>
    </citation>
    <scope>IDENTIFICATION</scope>
</reference>
<dbReference type="AlphaFoldDB" id="A0A0E0C0G8"/>
<organism evidence="1">
    <name type="scientific">Oryza meridionalis</name>
    <dbReference type="NCBI Taxonomy" id="40149"/>
    <lineage>
        <taxon>Eukaryota</taxon>
        <taxon>Viridiplantae</taxon>
        <taxon>Streptophyta</taxon>
        <taxon>Embryophyta</taxon>
        <taxon>Tracheophyta</taxon>
        <taxon>Spermatophyta</taxon>
        <taxon>Magnoliopsida</taxon>
        <taxon>Liliopsida</taxon>
        <taxon>Poales</taxon>
        <taxon>Poaceae</taxon>
        <taxon>BOP clade</taxon>
        <taxon>Oryzoideae</taxon>
        <taxon>Oryzeae</taxon>
        <taxon>Oryzinae</taxon>
        <taxon>Oryza</taxon>
    </lineage>
</organism>
<dbReference type="EnsemblPlants" id="OMERI01G10610.1">
    <property type="protein sequence ID" value="OMERI01G10610.1"/>
    <property type="gene ID" value="OMERI01G10610"/>
</dbReference>
<protein>
    <recommendedName>
        <fullName evidence="3">DUF834 domain-containing protein</fullName>
    </recommendedName>
</protein>
<accession>A0A0E0C0G8</accession>
<evidence type="ECO:0000313" key="1">
    <source>
        <dbReference type="EnsemblPlants" id="OMERI01G10610.1"/>
    </source>
</evidence>